<dbReference type="PROSITE" id="PS50026">
    <property type="entry name" value="EGF_3"/>
    <property type="match status" value="4"/>
</dbReference>
<evidence type="ECO:0000256" key="7">
    <source>
        <dbReference type="ARBA" id="ARBA00023157"/>
    </source>
</evidence>
<feature type="domain" description="EGF-like" evidence="11">
    <location>
        <begin position="281"/>
        <end position="321"/>
    </location>
</feature>
<dbReference type="FunFam" id="2.10.50.10:FF:000032">
    <property type="entry name" value="Uncharacterized protein, isoform A"/>
    <property type="match status" value="1"/>
</dbReference>
<dbReference type="AlphaFoldDB" id="A0AAV2ZU06"/>
<dbReference type="SMART" id="SM00181">
    <property type="entry name" value="EGF"/>
    <property type="match status" value="7"/>
</dbReference>
<comment type="subcellular location">
    <subcellularLocation>
        <location evidence="1">Secreted</location>
    </subcellularLocation>
</comment>
<dbReference type="CDD" id="cd00041">
    <property type="entry name" value="CUB"/>
    <property type="match status" value="1"/>
</dbReference>
<dbReference type="InterPro" id="IPR009030">
    <property type="entry name" value="Growth_fac_rcpt_cys_sf"/>
</dbReference>
<dbReference type="InterPro" id="IPR026823">
    <property type="entry name" value="cEGF"/>
</dbReference>
<dbReference type="SUPFAM" id="SSF49854">
    <property type="entry name" value="Spermadhesin, CUB domain"/>
    <property type="match status" value="1"/>
</dbReference>
<name>A0AAV2ZU06_PYXAD</name>
<keyword evidence="4" id="KW-0732">Signal</keyword>
<evidence type="ECO:0000256" key="3">
    <source>
        <dbReference type="ARBA" id="ARBA00022536"/>
    </source>
</evidence>
<keyword evidence="2" id="KW-0964">Secreted</keyword>
<dbReference type="PANTHER" id="PTHR24046:SF3">
    <property type="entry name" value="SIGNAL PEPTIDE, CUB AND EGF-LIKE DOMAIN-CONTAINING PROTEIN 2"/>
    <property type="match status" value="1"/>
</dbReference>
<comment type="caution">
    <text evidence="9">Lacks conserved residue(s) required for the propagation of feature annotation.</text>
</comment>
<dbReference type="Gene3D" id="2.60.120.290">
    <property type="entry name" value="Spermadhesin, CUB domain"/>
    <property type="match status" value="1"/>
</dbReference>
<dbReference type="GO" id="GO:0007165">
    <property type="term" value="P:signal transduction"/>
    <property type="evidence" value="ECO:0007669"/>
    <property type="project" value="TreeGrafter"/>
</dbReference>
<dbReference type="SMART" id="SM01411">
    <property type="entry name" value="Ephrin_rec_like"/>
    <property type="match status" value="2"/>
</dbReference>
<organism evidence="12 13">
    <name type="scientific">Pyxicephalus adspersus</name>
    <name type="common">African bullfrog</name>
    <dbReference type="NCBI Taxonomy" id="30357"/>
    <lineage>
        <taxon>Eukaryota</taxon>
        <taxon>Metazoa</taxon>
        <taxon>Chordata</taxon>
        <taxon>Craniata</taxon>
        <taxon>Vertebrata</taxon>
        <taxon>Euteleostomi</taxon>
        <taxon>Amphibia</taxon>
        <taxon>Batrachia</taxon>
        <taxon>Anura</taxon>
        <taxon>Neobatrachia</taxon>
        <taxon>Ranoidea</taxon>
        <taxon>Pyxicephalidae</taxon>
        <taxon>Pyxicephalinae</taxon>
        <taxon>Pyxicephalus</taxon>
    </lineage>
</organism>
<dbReference type="SUPFAM" id="SSF57184">
    <property type="entry name" value="Growth factor receptor domain"/>
    <property type="match status" value="3"/>
</dbReference>
<evidence type="ECO:0000259" key="11">
    <source>
        <dbReference type="PROSITE" id="PS50026"/>
    </source>
</evidence>
<dbReference type="CDD" id="cd00054">
    <property type="entry name" value="EGF_CA"/>
    <property type="match status" value="1"/>
</dbReference>
<dbReference type="Proteomes" id="UP001181693">
    <property type="component" value="Unassembled WGS sequence"/>
</dbReference>
<dbReference type="FunFam" id="2.10.25.10:FF:000030">
    <property type="entry name" value="Signal peptide, CUB domain and EGF-like domain-containing 2"/>
    <property type="match status" value="1"/>
</dbReference>
<evidence type="ECO:0000256" key="4">
    <source>
        <dbReference type="ARBA" id="ARBA00022729"/>
    </source>
</evidence>
<dbReference type="PANTHER" id="PTHR24046">
    <property type="entry name" value="SIGNAL PEPTIDE, CUB AND EGF-LIKE DOMAIN-CONTAINING"/>
    <property type="match status" value="1"/>
</dbReference>
<dbReference type="FunFam" id="2.10.25.10:FF:000256">
    <property type="entry name" value="Signal peptide, CUB domain and EGF like domain containing 2"/>
    <property type="match status" value="1"/>
</dbReference>
<dbReference type="PROSITE" id="PS01186">
    <property type="entry name" value="EGF_2"/>
    <property type="match status" value="3"/>
</dbReference>
<dbReference type="InterPro" id="IPR000152">
    <property type="entry name" value="EGF-type_Asp/Asn_hydroxyl_site"/>
</dbReference>
<dbReference type="InterPro" id="IPR035914">
    <property type="entry name" value="Sperma_CUB_dom_sf"/>
</dbReference>
<dbReference type="Pfam" id="PF14670">
    <property type="entry name" value="FXa_inhibition"/>
    <property type="match status" value="3"/>
</dbReference>
<gene>
    <name evidence="12" type="ORF">GDO54_003070</name>
</gene>
<dbReference type="Gene3D" id="2.10.25.10">
    <property type="entry name" value="Laminin"/>
    <property type="match status" value="7"/>
</dbReference>
<dbReference type="InterPro" id="IPR052071">
    <property type="entry name" value="SCUB_EGF-like_domain"/>
</dbReference>
<keyword evidence="8" id="KW-0325">Glycoprotein</keyword>
<dbReference type="InterPro" id="IPR000742">
    <property type="entry name" value="EGF"/>
</dbReference>
<dbReference type="Pfam" id="PF00431">
    <property type="entry name" value="CUB"/>
    <property type="match status" value="1"/>
</dbReference>
<evidence type="ECO:0008006" key="14">
    <source>
        <dbReference type="Google" id="ProtNLM"/>
    </source>
</evidence>
<dbReference type="Pfam" id="PF12947">
    <property type="entry name" value="EGF_3"/>
    <property type="match status" value="1"/>
</dbReference>
<feature type="domain" description="EGF-like" evidence="11">
    <location>
        <begin position="15"/>
        <end position="55"/>
    </location>
</feature>
<dbReference type="PROSITE" id="PS01187">
    <property type="entry name" value="EGF_CA"/>
    <property type="match status" value="1"/>
</dbReference>
<feature type="domain" description="EGF-like" evidence="11">
    <location>
        <begin position="242"/>
        <end position="280"/>
    </location>
</feature>
<keyword evidence="7 9" id="KW-1015">Disulfide bond</keyword>
<accession>A0AAV2ZU06</accession>
<dbReference type="FunFam" id="2.10.25.10:FF:000038">
    <property type="entry name" value="Fibrillin 2"/>
    <property type="match status" value="1"/>
</dbReference>
<dbReference type="PROSITE" id="PS00010">
    <property type="entry name" value="ASX_HYDROXYL"/>
    <property type="match status" value="4"/>
</dbReference>
<dbReference type="InterPro" id="IPR001881">
    <property type="entry name" value="EGF-like_Ca-bd_dom"/>
</dbReference>
<evidence type="ECO:0000259" key="10">
    <source>
        <dbReference type="PROSITE" id="PS01180"/>
    </source>
</evidence>
<feature type="domain" description="CUB" evidence="10">
    <location>
        <begin position="651"/>
        <end position="729"/>
    </location>
</feature>
<reference evidence="12" key="1">
    <citation type="thesis" date="2020" institute="ProQuest LLC" country="789 East Eisenhower Parkway, Ann Arbor, MI, USA">
        <title>Comparative Genomics and Chromosome Evolution.</title>
        <authorList>
            <person name="Mudd A.B."/>
        </authorList>
    </citation>
    <scope>NUCLEOTIDE SEQUENCE</scope>
    <source>
        <strain evidence="12">1538</strain>
        <tissue evidence="12">Blood</tissue>
    </source>
</reference>
<dbReference type="SUPFAM" id="SSF57196">
    <property type="entry name" value="EGF/Laminin"/>
    <property type="match status" value="1"/>
</dbReference>
<keyword evidence="13" id="KW-1185">Reference proteome</keyword>
<dbReference type="InterPro" id="IPR000859">
    <property type="entry name" value="CUB_dom"/>
</dbReference>
<evidence type="ECO:0000313" key="12">
    <source>
        <dbReference type="EMBL" id="DBA17653.1"/>
    </source>
</evidence>
<feature type="domain" description="EGF-like" evidence="11">
    <location>
        <begin position="201"/>
        <end position="241"/>
    </location>
</feature>
<dbReference type="Gene3D" id="2.10.50.10">
    <property type="entry name" value="Tumor Necrosis Factor Receptor, subunit A, domain 2"/>
    <property type="match status" value="2"/>
</dbReference>
<feature type="disulfide bond" evidence="9">
    <location>
        <begin position="246"/>
        <end position="256"/>
    </location>
</feature>
<dbReference type="FunFam" id="2.10.25.10:FF:000008">
    <property type="entry name" value="Signal peptide, CUB domain, EGF-like 2"/>
    <property type="match status" value="2"/>
</dbReference>
<evidence type="ECO:0000256" key="8">
    <source>
        <dbReference type="ARBA" id="ARBA00023180"/>
    </source>
</evidence>
<evidence type="ECO:0000256" key="5">
    <source>
        <dbReference type="ARBA" id="ARBA00022737"/>
    </source>
</evidence>
<dbReference type="Pfam" id="PF07699">
    <property type="entry name" value="Ephrin_rec_like"/>
    <property type="match status" value="2"/>
</dbReference>
<protein>
    <recommendedName>
        <fullName evidence="14">Signal peptide, CUB and EGF-like domain-containing protein 2</fullName>
    </recommendedName>
</protein>
<keyword evidence="3 9" id="KW-0245">EGF-like domain</keyword>
<dbReference type="FunFam" id="2.10.25.10:FF:000032">
    <property type="entry name" value="signal peptide, CUB and EGF-like domain-containing protein 2 isoform X1"/>
    <property type="match status" value="1"/>
</dbReference>
<dbReference type="InterPro" id="IPR024731">
    <property type="entry name" value="NELL2-like_EGF"/>
</dbReference>
<dbReference type="GO" id="GO:0009986">
    <property type="term" value="C:cell surface"/>
    <property type="evidence" value="ECO:0007669"/>
    <property type="project" value="TreeGrafter"/>
</dbReference>
<dbReference type="GO" id="GO:0005615">
    <property type="term" value="C:extracellular space"/>
    <property type="evidence" value="ECO:0007669"/>
    <property type="project" value="TreeGrafter"/>
</dbReference>
<comment type="caution">
    <text evidence="12">The sequence shown here is derived from an EMBL/GenBank/DDBJ whole genome shotgun (WGS) entry which is preliminary data.</text>
</comment>
<evidence type="ECO:0000313" key="13">
    <source>
        <dbReference type="Proteomes" id="UP001181693"/>
    </source>
</evidence>
<dbReference type="Pfam" id="PF12662">
    <property type="entry name" value="cEGF"/>
    <property type="match status" value="1"/>
</dbReference>
<dbReference type="InterPro" id="IPR018097">
    <property type="entry name" value="EGF_Ca-bd_CS"/>
</dbReference>
<keyword evidence="6" id="KW-0106">Calcium</keyword>
<proteinExistence type="predicted"/>
<evidence type="ECO:0000256" key="2">
    <source>
        <dbReference type="ARBA" id="ARBA00022525"/>
    </source>
</evidence>
<evidence type="ECO:0000256" key="9">
    <source>
        <dbReference type="PROSITE-ProRule" id="PRU00076"/>
    </source>
</evidence>
<sequence length="790" mass="87695">MTNQKRSFFGVSLVVVDECALGLDNCDPKAICQDTPSSYKCICNAGYKGNGKFCAEGLSCMNKEHGCAHICRETPKGGVVCDCRPGFELAKNQRDCILTCAHGNGECQHTCNDTDSGPECSCHPKFTLLEDGKSCAEKEELEGNSTSLADVDKRVKRRLVMETCAVNNGGCDRTCRDTSTGVRCSCPIGFTLQLDGKTCKDVDECQSDNNDCEHFCRNTAGSYDCSCRAGYKLMHNEKHCTDIDECSFDRMCDHACINYPGSFACICDKGYTLYGLTHCGDINECSINNGGCAHTCVNTMGDYYCQCPPRYKLHWNRKDCVEADIPIAEITSSKASLQCVKNGGTERCFINCPALVHSVPGLQESYTLTCGKPRHPKGNETANGDLLTIHTTISLKSNDGACRMKRTDAYQGLAHNKVSEKQNLAFDRFDFVNITCKRRASGRKTAAKETVITVQFELEANQKEVTESCNYSCVRRKAEKRLRKTIRAMRKAIGKDQFHVRLSGKDFEVTKKIPKGSETPEVCGSGQARVDNRCVSCHAGTYHDGHKDQCVLCPNGTFQNDEGQIVCEICPAPENIEIPKHVGARDLLECGAMCPPGEFSLDGFRPCDPCPLGTYQPDSGRTSCFSCGGGLTTRNSGASSFHDCETKDRQCGGELGDYMGYIESPNYPGNYPANTECTWNITPPPKRRILIVVPEIFLPIEDECGDYLVMRKSQDYQELIEDIVRDGRLYASENHQEILKNKNLIKALFEVLAFPQNFFKRSPEISYNMFPKSFIRLIRIKVSPYLRPYK</sequence>
<dbReference type="EMBL" id="DYDO01000010">
    <property type="protein sequence ID" value="DBA17653.1"/>
    <property type="molecule type" value="Genomic_DNA"/>
</dbReference>
<keyword evidence="5" id="KW-0677">Repeat</keyword>
<dbReference type="SMART" id="SM00042">
    <property type="entry name" value="CUB"/>
    <property type="match status" value="1"/>
</dbReference>
<evidence type="ECO:0000256" key="6">
    <source>
        <dbReference type="ARBA" id="ARBA00022837"/>
    </source>
</evidence>
<dbReference type="GO" id="GO:0005509">
    <property type="term" value="F:calcium ion binding"/>
    <property type="evidence" value="ECO:0007669"/>
    <property type="project" value="InterPro"/>
</dbReference>
<dbReference type="PROSITE" id="PS01180">
    <property type="entry name" value="CUB"/>
    <property type="match status" value="1"/>
</dbReference>
<dbReference type="InterPro" id="IPR011641">
    <property type="entry name" value="Tyr-kin_ephrin_A/B_rcpt-like"/>
</dbReference>
<evidence type="ECO:0000256" key="1">
    <source>
        <dbReference type="ARBA" id="ARBA00004613"/>
    </source>
</evidence>
<dbReference type="SMART" id="SM00179">
    <property type="entry name" value="EGF_CA"/>
    <property type="match status" value="5"/>
</dbReference>